<evidence type="ECO:0000256" key="2">
    <source>
        <dbReference type="ARBA" id="ARBA00023012"/>
    </source>
</evidence>
<feature type="domain" description="Response regulatory" evidence="3">
    <location>
        <begin position="18"/>
        <end position="133"/>
    </location>
</feature>
<dbReference type="InterPro" id="IPR050595">
    <property type="entry name" value="Bact_response_regulator"/>
</dbReference>
<proteinExistence type="predicted"/>
<accession>X0X371</accession>
<keyword evidence="2" id="KW-0902">Two-component regulatory system</keyword>
<dbReference type="PANTHER" id="PTHR44591:SF14">
    <property type="entry name" value="PROTEIN PILG"/>
    <property type="match status" value="1"/>
</dbReference>
<name>X0X371_9ZZZZ</name>
<dbReference type="InterPro" id="IPR011006">
    <property type="entry name" value="CheY-like_superfamily"/>
</dbReference>
<dbReference type="EMBL" id="BARS01041332">
    <property type="protein sequence ID" value="GAG31083.1"/>
    <property type="molecule type" value="Genomic_DNA"/>
</dbReference>
<dbReference type="AlphaFoldDB" id="X0X371"/>
<reference evidence="4" key="1">
    <citation type="journal article" date="2014" name="Front. Microbiol.">
        <title>High frequency of phylogenetically diverse reductive dehalogenase-homologous genes in deep subseafloor sedimentary metagenomes.</title>
        <authorList>
            <person name="Kawai M."/>
            <person name="Futagami T."/>
            <person name="Toyoda A."/>
            <person name="Takaki Y."/>
            <person name="Nishi S."/>
            <person name="Hori S."/>
            <person name="Arai W."/>
            <person name="Tsubouchi T."/>
            <person name="Morono Y."/>
            <person name="Uchiyama I."/>
            <person name="Ito T."/>
            <person name="Fujiyama A."/>
            <person name="Inagaki F."/>
            <person name="Takami H."/>
        </authorList>
    </citation>
    <scope>NUCLEOTIDE SEQUENCE</scope>
    <source>
        <strain evidence="4">Expedition CK06-06</strain>
    </source>
</reference>
<dbReference type="SUPFAM" id="SSF52172">
    <property type="entry name" value="CheY-like"/>
    <property type="match status" value="1"/>
</dbReference>
<evidence type="ECO:0000256" key="1">
    <source>
        <dbReference type="ARBA" id="ARBA00022553"/>
    </source>
</evidence>
<dbReference type="InterPro" id="IPR001789">
    <property type="entry name" value="Sig_transdc_resp-reg_receiver"/>
</dbReference>
<sequence length="135" mass="15406">LVHINLKKYNILLDDMTKIMLADDSPPFLQTLKRFLVAEEFEVVGEATNGYDAVEKYKESNPDLLLMDVLMPKMSGLAALKEIIEHDPNAKVIMMSALDRTDLKEEALKVGVKHFLFKPFQMDELLVTIEKVLNQ</sequence>
<dbReference type="PROSITE" id="PS50110">
    <property type="entry name" value="RESPONSE_REGULATORY"/>
    <property type="match status" value="1"/>
</dbReference>
<dbReference type="Pfam" id="PF00072">
    <property type="entry name" value="Response_reg"/>
    <property type="match status" value="1"/>
</dbReference>
<evidence type="ECO:0000313" key="4">
    <source>
        <dbReference type="EMBL" id="GAG31083.1"/>
    </source>
</evidence>
<dbReference type="PANTHER" id="PTHR44591">
    <property type="entry name" value="STRESS RESPONSE REGULATOR PROTEIN 1"/>
    <property type="match status" value="1"/>
</dbReference>
<evidence type="ECO:0000259" key="3">
    <source>
        <dbReference type="PROSITE" id="PS50110"/>
    </source>
</evidence>
<dbReference type="Gene3D" id="3.40.50.2300">
    <property type="match status" value="1"/>
</dbReference>
<dbReference type="SMART" id="SM00448">
    <property type="entry name" value="REC"/>
    <property type="match status" value="1"/>
</dbReference>
<organism evidence="4">
    <name type="scientific">marine sediment metagenome</name>
    <dbReference type="NCBI Taxonomy" id="412755"/>
    <lineage>
        <taxon>unclassified sequences</taxon>
        <taxon>metagenomes</taxon>
        <taxon>ecological metagenomes</taxon>
    </lineage>
</organism>
<keyword evidence="1" id="KW-0597">Phosphoprotein</keyword>
<dbReference type="GO" id="GO:0000160">
    <property type="term" value="P:phosphorelay signal transduction system"/>
    <property type="evidence" value="ECO:0007669"/>
    <property type="project" value="UniProtKB-KW"/>
</dbReference>
<gene>
    <name evidence="4" type="ORF">S01H1_62880</name>
</gene>
<protein>
    <recommendedName>
        <fullName evidence="3">Response regulatory domain-containing protein</fullName>
    </recommendedName>
</protein>
<feature type="non-terminal residue" evidence="4">
    <location>
        <position position="1"/>
    </location>
</feature>
<comment type="caution">
    <text evidence="4">The sequence shown here is derived from an EMBL/GenBank/DDBJ whole genome shotgun (WGS) entry which is preliminary data.</text>
</comment>